<dbReference type="EMBL" id="JBFMKM010000003">
    <property type="protein sequence ID" value="KAL1310762.1"/>
    <property type="molecule type" value="Genomic_DNA"/>
</dbReference>
<dbReference type="PROSITE" id="PS52001">
    <property type="entry name" value="AD"/>
    <property type="match status" value="1"/>
</dbReference>
<feature type="compositionally biased region" description="Basic and acidic residues" evidence="1">
    <location>
        <begin position="164"/>
        <end position="178"/>
    </location>
</feature>
<dbReference type="RefSeq" id="XP_069203611.1">
    <property type="nucleotide sequence ID" value="XM_069340143.1"/>
</dbReference>
<dbReference type="Pfam" id="PF09793">
    <property type="entry name" value="AD"/>
    <property type="match status" value="1"/>
</dbReference>
<gene>
    <name evidence="3" type="ORF">AAFC00_001014</name>
</gene>
<feature type="region of interest" description="Disordered" evidence="1">
    <location>
        <begin position="164"/>
        <end position="183"/>
    </location>
</feature>
<feature type="region of interest" description="Disordered" evidence="1">
    <location>
        <begin position="246"/>
        <end position="268"/>
    </location>
</feature>
<evidence type="ECO:0000256" key="1">
    <source>
        <dbReference type="SAM" id="MobiDB-lite"/>
    </source>
</evidence>
<dbReference type="SMART" id="SM00995">
    <property type="entry name" value="AD"/>
    <property type="match status" value="1"/>
</dbReference>
<keyword evidence="4" id="KW-1185">Reference proteome</keyword>
<comment type="caution">
    <text evidence="3">The sequence shown here is derived from an EMBL/GenBank/DDBJ whole genome shotgun (WGS) entry which is preliminary data.</text>
</comment>
<feature type="region of interest" description="Disordered" evidence="1">
    <location>
        <begin position="1"/>
        <end position="41"/>
    </location>
</feature>
<sequence>MAESGGKRGSVSGKVATPKTAPGPASSVSTAPSATPSGLRSESLNGLRAALGARIQVKTVQPDNKTLIGVLFTADPILNIIAINCSPAPPNPATSLSSQPGNYHIIPLKHILSFQILSLPGQENQPARSDNDSVIGGELDHDWTAGNVNAPPISRIDIKRLKQREEKAVQKQKDDEKKKGKGVSPIGQELFYSLDKMYSNQTRWADDSIILMDSVRIDPPYTSEDVKAPKDKQHMVPQIKKVVDGERRKIANRAQGTGTPPVGPRKGG</sequence>
<organism evidence="3 4">
    <name type="scientific">Neodothiora populina</name>
    <dbReference type="NCBI Taxonomy" id="2781224"/>
    <lineage>
        <taxon>Eukaryota</taxon>
        <taxon>Fungi</taxon>
        <taxon>Dikarya</taxon>
        <taxon>Ascomycota</taxon>
        <taxon>Pezizomycotina</taxon>
        <taxon>Dothideomycetes</taxon>
        <taxon>Dothideomycetidae</taxon>
        <taxon>Dothideales</taxon>
        <taxon>Dothioraceae</taxon>
        <taxon>Neodothiora</taxon>
    </lineage>
</organism>
<name>A0ABR3PMW2_9PEZI</name>
<proteinExistence type="predicted"/>
<evidence type="ECO:0000313" key="4">
    <source>
        <dbReference type="Proteomes" id="UP001562354"/>
    </source>
</evidence>
<dbReference type="InterPro" id="IPR019181">
    <property type="entry name" value="LSM12_ABD"/>
</dbReference>
<evidence type="ECO:0000313" key="3">
    <source>
        <dbReference type="EMBL" id="KAL1310762.1"/>
    </source>
</evidence>
<feature type="region of interest" description="Disordered" evidence="1">
    <location>
        <begin position="122"/>
        <end position="150"/>
    </location>
</feature>
<feature type="domain" description="AD" evidence="2">
    <location>
        <begin position="154"/>
        <end position="251"/>
    </location>
</feature>
<accession>A0ABR3PMW2</accession>
<protein>
    <recommendedName>
        <fullName evidence="2">AD domain-containing protein</fullName>
    </recommendedName>
</protein>
<reference evidence="3 4" key="1">
    <citation type="submission" date="2024-07" db="EMBL/GenBank/DDBJ databases">
        <title>Draft sequence of the Neodothiora populina.</title>
        <authorList>
            <person name="Drown D.D."/>
            <person name="Schuette U.S."/>
            <person name="Buechlein A.B."/>
            <person name="Rusch D.R."/>
            <person name="Winton L.W."/>
            <person name="Adams G.A."/>
        </authorList>
    </citation>
    <scope>NUCLEOTIDE SEQUENCE [LARGE SCALE GENOMIC DNA]</scope>
    <source>
        <strain evidence="3 4">CPC 39397</strain>
    </source>
</reference>
<dbReference type="InterPro" id="IPR039683">
    <property type="entry name" value="Lsm12-like"/>
</dbReference>
<evidence type="ECO:0000259" key="2">
    <source>
        <dbReference type="PROSITE" id="PS52001"/>
    </source>
</evidence>
<dbReference type="PANTHER" id="PTHR13542">
    <property type="entry name" value="LSM12 HOMOLOG"/>
    <property type="match status" value="1"/>
</dbReference>
<dbReference type="Proteomes" id="UP001562354">
    <property type="component" value="Unassembled WGS sequence"/>
</dbReference>
<dbReference type="InterPro" id="IPR047574">
    <property type="entry name" value="AD"/>
</dbReference>
<dbReference type="GeneID" id="95974717"/>
<feature type="compositionally biased region" description="Low complexity" evidence="1">
    <location>
        <begin position="9"/>
        <end position="38"/>
    </location>
</feature>